<dbReference type="EMBL" id="JBHTNF010000001">
    <property type="protein sequence ID" value="MFD1326753.1"/>
    <property type="molecule type" value="Genomic_DNA"/>
</dbReference>
<dbReference type="Proteomes" id="UP001597173">
    <property type="component" value="Unassembled WGS sequence"/>
</dbReference>
<organism evidence="1 2">
    <name type="scientific">Mycoplana ramosa</name>
    <name type="common">Mycoplana bullata</name>
    <dbReference type="NCBI Taxonomy" id="40837"/>
    <lineage>
        <taxon>Bacteria</taxon>
        <taxon>Pseudomonadati</taxon>
        <taxon>Pseudomonadota</taxon>
        <taxon>Alphaproteobacteria</taxon>
        <taxon>Hyphomicrobiales</taxon>
        <taxon>Rhizobiaceae</taxon>
        <taxon>Mycoplana</taxon>
    </lineage>
</organism>
<comment type="caution">
    <text evidence="1">The sequence shown here is derived from an EMBL/GenBank/DDBJ whole genome shotgun (WGS) entry which is preliminary data.</text>
</comment>
<gene>
    <name evidence="1" type="ORF">ACFQ33_02410</name>
</gene>
<accession>A0ABW3YUK0</accession>
<proteinExistence type="predicted"/>
<sequence length="110" mass="12367">MDKFTIGDLVPSGSLLWEDTPTHTVWLTRDGDKLHITTVQKVQAIIDANAQEAAEFNQTGSHGNLVKVASIPTSLYFAWQREGITEDPNAMKKRLNNGDLAKFRTNNWRL</sequence>
<keyword evidence="2" id="KW-1185">Reference proteome</keyword>
<evidence type="ECO:0000313" key="1">
    <source>
        <dbReference type="EMBL" id="MFD1326753.1"/>
    </source>
</evidence>
<evidence type="ECO:0000313" key="2">
    <source>
        <dbReference type="Proteomes" id="UP001597173"/>
    </source>
</evidence>
<name>A0ABW3YUK0_MYCRA</name>
<dbReference type="RefSeq" id="WP_374838368.1">
    <property type="nucleotide sequence ID" value="NZ_JBHEEW010000006.1"/>
</dbReference>
<protein>
    <submittedName>
        <fullName evidence="1">Uncharacterized protein</fullName>
    </submittedName>
</protein>
<reference evidence="2" key="1">
    <citation type="journal article" date="2019" name="Int. J. Syst. Evol. Microbiol.">
        <title>The Global Catalogue of Microorganisms (GCM) 10K type strain sequencing project: providing services to taxonomists for standard genome sequencing and annotation.</title>
        <authorList>
            <consortium name="The Broad Institute Genomics Platform"/>
            <consortium name="The Broad Institute Genome Sequencing Center for Infectious Disease"/>
            <person name="Wu L."/>
            <person name="Ma J."/>
        </authorList>
    </citation>
    <scope>NUCLEOTIDE SEQUENCE [LARGE SCALE GENOMIC DNA]</scope>
    <source>
        <strain evidence="2">CCUG 55609</strain>
    </source>
</reference>